<feature type="domain" description="HTH araC/xylS-type" evidence="4">
    <location>
        <begin position="201"/>
        <end position="298"/>
    </location>
</feature>
<dbReference type="InterPro" id="IPR050204">
    <property type="entry name" value="AraC_XylS_family_regulators"/>
</dbReference>
<reference evidence="5 6" key="1">
    <citation type="submission" date="2019-03" db="EMBL/GenBank/DDBJ databases">
        <title>Freshwater and sediment microbial communities from various areas in North America, analyzing microbe dynamics in response to fracking.</title>
        <authorList>
            <person name="Lamendella R."/>
        </authorList>
    </citation>
    <scope>NUCLEOTIDE SEQUENCE [LARGE SCALE GENOMIC DNA]</scope>
    <source>
        <strain evidence="5 6">175.2</strain>
    </source>
</reference>
<dbReference type="OrthoDB" id="9783876at2"/>
<dbReference type="InterPro" id="IPR018060">
    <property type="entry name" value="HTH_AraC"/>
</dbReference>
<evidence type="ECO:0000256" key="3">
    <source>
        <dbReference type="ARBA" id="ARBA00023163"/>
    </source>
</evidence>
<comment type="caution">
    <text evidence="5">The sequence shown here is derived from an EMBL/GenBank/DDBJ whole genome shotgun (WGS) entry which is preliminary data.</text>
</comment>
<dbReference type="InterPro" id="IPR037923">
    <property type="entry name" value="HTH-like"/>
</dbReference>
<keyword evidence="3" id="KW-0804">Transcription</keyword>
<name>A0A4R3NIY2_9HYPH</name>
<evidence type="ECO:0000259" key="4">
    <source>
        <dbReference type="PROSITE" id="PS01124"/>
    </source>
</evidence>
<keyword evidence="1" id="KW-0805">Transcription regulation</keyword>
<evidence type="ECO:0000313" key="6">
    <source>
        <dbReference type="Proteomes" id="UP000295097"/>
    </source>
</evidence>
<evidence type="ECO:0000313" key="5">
    <source>
        <dbReference type="EMBL" id="TCT32678.1"/>
    </source>
</evidence>
<dbReference type="PROSITE" id="PS01124">
    <property type="entry name" value="HTH_ARAC_FAMILY_2"/>
    <property type="match status" value="1"/>
</dbReference>
<dbReference type="PANTHER" id="PTHR46796">
    <property type="entry name" value="HTH-TYPE TRANSCRIPTIONAL ACTIVATOR RHAS-RELATED"/>
    <property type="match status" value="1"/>
</dbReference>
<dbReference type="PANTHER" id="PTHR46796:SF7">
    <property type="entry name" value="ARAC FAMILY TRANSCRIPTIONAL REGULATOR"/>
    <property type="match status" value="1"/>
</dbReference>
<dbReference type="AlphaFoldDB" id="A0A4R3NIY2"/>
<accession>A0A4R3NIY2</accession>
<dbReference type="SUPFAM" id="SSF51215">
    <property type="entry name" value="Regulatory protein AraC"/>
    <property type="match status" value="1"/>
</dbReference>
<keyword evidence="2 5" id="KW-0238">DNA-binding</keyword>
<dbReference type="GO" id="GO:0043565">
    <property type="term" value="F:sequence-specific DNA binding"/>
    <property type="evidence" value="ECO:0007669"/>
    <property type="project" value="InterPro"/>
</dbReference>
<dbReference type="Proteomes" id="UP000295097">
    <property type="component" value="Unassembled WGS sequence"/>
</dbReference>
<dbReference type="InterPro" id="IPR009057">
    <property type="entry name" value="Homeodomain-like_sf"/>
</dbReference>
<proteinExistence type="predicted"/>
<evidence type="ECO:0000256" key="1">
    <source>
        <dbReference type="ARBA" id="ARBA00023015"/>
    </source>
</evidence>
<protein>
    <submittedName>
        <fullName evidence="5">AraC-like DNA-binding protein</fullName>
    </submittedName>
</protein>
<dbReference type="Pfam" id="PF12852">
    <property type="entry name" value="Cupin_6"/>
    <property type="match status" value="1"/>
</dbReference>
<organism evidence="5 6">
    <name type="scientific">Martelella mediterranea</name>
    <dbReference type="NCBI Taxonomy" id="293089"/>
    <lineage>
        <taxon>Bacteria</taxon>
        <taxon>Pseudomonadati</taxon>
        <taxon>Pseudomonadota</taxon>
        <taxon>Alphaproteobacteria</taxon>
        <taxon>Hyphomicrobiales</taxon>
        <taxon>Aurantimonadaceae</taxon>
        <taxon>Martelella</taxon>
    </lineage>
</organism>
<dbReference type="GO" id="GO:0003700">
    <property type="term" value="F:DNA-binding transcription factor activity"/>
    <property type="evidence" value="ECO:0007669"/>
    <property type="project" value="InterPro"/>
</dbReference>
<dbReference type="Gene3D" id="1.10.10.60">
    <property type="entry name" value="Homeodomain-like"/>
    <property type="match status" value="2"/>
</dbReference>
<dbReference type="InterPro" id="IPR032783">
    <property type="entry name" value="AraC_lig"/>
</dbReference>
<sequence length="313" mass="34627">MDPLSDIVSFLRLRSYLVGGFEAGGNWSIGFDAYEAIKCYAVTEGACWIAVEGAGEPVFLREGDCFMLPRGRPFRVASDLSLPPDDWRRHFLGTEEGALVKLNKDSGVTVLGGHFALAGPHADMLLGMLPPIVLVRGEAERETLRWAFERMRKELTDLKPGSILIAQQLASMIFIKALRLYLDENKGTGWLFALSDQRVVGAAIKAIHREPSHSWTVETLASEVGMSRASFAARFRQLVGESPIEYLTHWRMLLAGRSLEHGEPISTIAHALGYESESAFRTAFKRVTGNTPRHHARLFAQNNAASFLVQNGT</sequence>
<dbReference type="SMART" id="SM00342">
    <property type="entry name" value="HTH_ARAC"/>
    <property type="match status" value="1"/>
</dbReference>
<gene>
    <name evidence="5" type="ORF">EDC90_103827</name>
</gene>
<evidence type="ECO:0000256" key="2">
    <source>
        <dbReference type="ARBA" id="ARBA00023125"/>
    </source>
</evidence>
<dbReference type="EMBL" id="SMAR01000038">
    <property type="protein sequence ID" value="TCT32678.1"/>
    <property type="molecule type" value="Genomic_DNA"/>
</dbReference>
<dbReference type="RefSeq" id="WP_132313857.1">
    <property type="nucleotide sequence ID" value="NZ_SMAR01000038.1"/>
</dbReference>
<dbReference type="SUPFAM" id="SSF46689">
    <property type="entry name" value="Homeodomain-like"/>
    <property type="match status" value="2"/>
</dbReference>
<dbReference type="Pfam" id="PF12833">
    <property type="entry name" value="HTH_18"/>
    <property type="match status" value="1"/>
</dbReference>
<keyword evidence="6" id="KW-1185">Reference proteome</keyword>